<accession>A0A0F9NVN8</accession>
<sequence length="23" mass="2914">METIYVFKVALKYRKGLWRRIEI</sequence>
<dbReference type="AlphaFoldDB" id="A0A0F9NVN8"/>
<organism evidence="1">
    <name type="scientific">marine sediment metagenome</name>
    <dbReference type="NCBI Taxonomy" id="412755"/>
    <lineage>
        <taxon>unclassified sequences</taxon>
        <taxon>metagenomes</taxon>
        <taxon>ecological metagenomes</taxon>
    </lineage>
</organism>
<evidence type="ECO:0000313" key="1">
    <source>
        <dbReference type="EMBL" id="KKM92935.1"/>
    </source>
</evidence>
<proteinExistence type="predicted"/>
<gene>
    <name evidence="1" type="ORF">LCGC14_1213370</name>
</gene>
<comment type="caution">
    <text evidence="1">The sequence shown here is derived from an EMBL/GenBank/DDBJ whole genome shotgun (WGS) entry which is preliminary data.</text>
</comment>
<protein>
    <submittedName>
        <fullName evidence="1">Uncharacterized protein</fullName>
    </submittedName>
</protein>
<name>A0A0F9NVN8_9ZZZZ</name>
<feature type="non-terminal residue" evidence="1">
    <location>
        <position position="23"/>
    </location>
</feature>
<dbReference type="EMBL" id="LAZR01006332">
    <property type="protein sequence ID" value="KKM92935.1"/>
    <property type="molecule type" value="Genomic_DNA"/>
</dbReference>
<reference evidence="1" key="1">
    <citation type="journal article" date="2015" name="Nature">
        <title>Complex archaea that bridge the gap between prokaryotes and eukaryotes.</title>
        <authorList>
            <person name="Spang A."/>
            <person name="Saw J.H."/>
            <person name="Jorgensen S.L."/>
            <person name="Zaremba-Niedzwiedzka K."/>
            <person name="Martijn J."/>
            <person name="Lind A.E."/>
            <person name="van Eijk R."/>
            <person name="Schleper C."/>
            <person name="Guy L."/>
            <person name="Ettema T.J."/>
        </authorList>
    </citation>
    <scope>NUCLEOTIDE SEQUENCE</scope>
</reference>